<organism evidence="7">
    <name type="scientific">Cladocopium goreaui</name>
    <dbReference type="NCBI Taxonomy" id="2562237"/>
    <lineage>
        <taxon>Eukaryota</taxon>
        <taxon>Sar</taxon>
        <taxon>Alveolata</taxon>
        <taxon>Dinophyceae</taxon>
        <taxon>Suessiales</taxon>
        <taxon>Symbiodiniaceae</taxon>
        <taxon>Cladocopium</taxon>
    </lineage>
</organism>
<evidence type="ECO:0000256" key="2">
    <source>
        <dbReference type="ARBA" id="ARBA00022741"/>
    </source>
</evidence>
<dbReference type="Proteomes" id="UP001152797">
    <property type="component" value="Unassembled WGS sequence"/>
</dbReference>
<keyword evidence="9" id="KW-1185">Reference proteome</keyword>
<dbReference type="InterPro" id="IPR050173">
    <property type="entry name" value="ABC_transporter_C-like"/>
</dbReference>
<keyword evidence="4 6" id="KW-1133">Transmembrane helix</keyword>
<dbReference type="EMBL" id="CAMXCT030002880">
    <property type="protein sequence ID" value="CAL4788372.1"/>
    <property type="molecule type" value="Genomic_DNA"/>
</dbReference>
<dbReference type="SUPFAM" id="SSF90123">
    <property type="entry name" value="ABC transporter transmembrane region"/>
    <property type="match status" value="1"/>
</dbReference>
<gene>
    <name evidence="7" type="ORF">C1SCF055_LOCUS27136</name>
</gene>
<proteinExistence type="predicted"/>
<evidence type="ECO:0000256" key="4">
    <source>
        <dbReference type="ARBA" id="ARBA00022989"/>
    </source>
</evidence>
<dbReference type="GO" id="GO:0042626">
    <property type="term" value="F:ATPase-coupled transmembrane transporter activity"/>
    <property type="evidence" value="ECO:0007669"/>
    <property type="project" value="TreeGrafter"/>
</dbReference>
<evidence type="ECO:0000313" key="9">
    <source>
        <dbReference type="Proteomes" id="UP001152797"/>
    </source>
</evidence>
<dbReference type="AlphaFoldDB" id="A0A9P1G7Z0"/>
<dbReference type="GO" id="GO:0005524">
    <property type="term" value="F:ATP binding"/>
    <property type="evidence" value="ECO:0007669"/>
    <property type="project" value="UniProtKB-KW"/>
</dbReference>
<name>A0A9P1G7Z0_9DINO</name>
<keyword evidence="3 8" id="KW-0067">ATP-binding</keyword>
<reference evidence="8 9" key="2">
    <citation type="submission" date="2024-05" db="EMBL/GenBank/DDBJ databases">
        <authorList>
            <person name="Chen Y."/>
            <person name="Shah S."/>
            <person name="Dougan E. K."/>
            <person name="Thang M."/>
            <person name="Chan C."/>
        </authorList>
    </citation>
    <scope>NUCLEOTIDE SEQUENCE [LARGE SCALE GENOMIC DNA]</scope>
</reference>
<dbReference type="EMBL" id="CAMXCT010002880">
    <property type="protein sequence ID" value="CAI4001060.1"/>
    <property type="molecule type" value="Genomic_DNA"/>
</dbReference>
<keyword evidence="5 6" id="KW-0472">Membrane</keyword>
<evidence type="ECO:0000256" key="5">
    <source>
        <dbReference type="ARBA" id="ARBA00023136"/>
    </source>
</evidence>
<dbReference type="OrthoDB" id="435961at2759"/>
<comment type="caution">
    <text evidence="7">The sequence shown here is derived from an EMBL/GenBank/DDBJ whole genome shotgun (WGS) entry which is preliminary data.</text>
</comment>
<evidence type="ECO:0000313" key="8">
    <source>
        <dbReference type="EMBL" id="CAL4788372.1"/>
    </source>
</evidence>
<accession>A0A9P1G7Z0</accession>
<keyword evidence="1 6" id="KW-0812">Transmembrane</keyword>
<sequence length="166" mass="18316">MSLYAKTLLTITVILGTVVPLIYVHTMVPAMITVMALPLYYIIVCIYERYRNTSVPMRYCFASAKSDMNGLVTDVMSSTAAIRAYGDEKRLSDEMCVQVDKTLKVCMMSNNVLKRWLGNRVQFLWSFLTSTTYVAALLYPDKVGAGTLGICNLAGSADAGEPQTAK</sequence>
<evidence type="ECO:0000313" key="7">
    <source>
        <dbReference type="EMBL" id="CAI4001060.1"/>
    </source>
</evidence>
<reference evidence="7" key="1">
    <citation type="submission" date="2022-10" db="EMBL/GenBank/DDBJ databases">
        <authorList>
            <person name="Chen Y."/>
            <person name="Dougan E. K."/>
            <person name="Chan C."/>
            <person name="Rhodes N."/>
            <person name="Thang M."/>
        </authorList>
    </citation>
    <scope>NUCLEOTIDE SEQUENCE</scope>
</reference>
<dbReference type="GO" id="GO:0016020">
    <property type="term" value="C:membrane"/>
    <property type="evidence" value="ECO:0007669"/>
    <property type="project" value="InterPro"/>
</dbReference>
<evidence type="ECO:0000256" key="6">
    <source>
        <dbReference type="SAM" id="Phobius"/>
    </source>
</evidence>
<feature type="transmembrane region" description="Helical" evidence="6">
    <location>
        <begin position="7"/>
        <end position="24"/>
    </location>
</feature>
<dbReference type="InterPro" id="IPR036640">
    <property type="entry name" value="ABC1_TM_sf"/>
</dbReference>
<keyword evidence="2" id="KW-0547">Nucleotide-binding</keyword>
<feature type="transmembrane region" description="Helical" evidence="6">
    <location>
        <begin position="30"/>
        <end position="47"/>
    </location>
</feature>
<dbReference type="EMBL" id="CAMXCT020002880">
    <property type="protein sequence ID" value="CAL1154435.1"/>
    <property type="molecule type" value="Genomic_DNA"/>
</dbReference>
<dbReference type="Gene3D" id="1.20.1560.10">
    <property type="entry name" value="ABC transporter type 1, transmembrane domain"/>
    <property type="match status" value="1"/>
</dbReference>
<dbReference type="PANTHER" id="PTHR24223">
    <property type="entry name" value="ATP-BINDING CASSETTE SUB-FAMILY C"/>
    <property type="match status" value="1"/>
</dbReference>
<evidence type="ECO:0000256" key="1">
    <source>
        <dbReference type="ARBA" id="ARBA00022692"/>
    </source>
</evidence>
<protein>
    <submittedName>
        <fullName evidence="8">ATP-binding cassette sub-family C member 2 (Canalicular multidrug resistance protein) (Canalicular multispecific organic anion transporter 1) (Multidrug resistance-associated protein 2)</fullName>
    </submittedName>
</protein>
<evidence type="ECO:0000256" key="3">
    <source>
        <dbReference type="ARBA" id="ARBA00022840"/>
    </source>
</evidence>